<comment type="caution">
    <text evidence="2">The sequence shown here is derived from an EMBL/GenBank/DDBJ whole genome shotgun (WGS) entry which is preliminary data.</text>
</comment>
<feature type="region of interest" description="Disordered" evidence="1">
    <location>
        <begin position="64"/>
        <end position="135"/>
    </location>
</feature>
<evidence type="ECO:0000313" key="3">
    <source>
        <dbReference type="Proteomes" id="UP000324222"/>
    </source>
</evidence>
<organism evidence="2 3">
    <name type="scientific">Portunus trituberculatus</name>
    <name type="common">Swimming crab</name>
    <name type="synonym">Neptunus trituberculatus</name>
    <dbReference type="NCBI Taxonomy" id="210409"/>
    <lineage>
        <taxon>Eukaryota</taxon>
        <taxon>Metazoa</taxon>
        <taxon>Ecdysozoa</taxon>
        <taxon>Arthropoda</taxon>
        <taxon>Crustacea</taxon>
        <taxon>Multicrustacea</taxon>
        <taxon>Malacostraca</taxon>
        <taxon>Eumalacostraca</taxon>
        <taxon>Eucarida</taxon>
        <taxon>Decapoda</taxon>
        <taxon>Pleocyemata</taxon>
        <taxon>Brachyura</taxon>
        <taxon>Eubrachyura</taxon>
        <taxon>Portunoidea</taxon>
        <taxon>Portunidae</taxon>
        <taxon>Portuninae</taxon>
        <taxon>Portunus</taxon>
    </lineage>
</organism>
<reference evidence="2 3" key="1">
    <citation type="submission" date="2019-05" db="EMBL/GenBank/DDBJ databases">
        <title>Another draft genome of Portunus trituberculatus and its Hox gene families provides insights of decapod evolution.</title>
        <authorList>
            <person name="Jeong J.-H."/>
            <person name="Song I."/>
            <person name="Kim S."/>
            <person name="Choi T."/>
            <person name="Kim D."/>
            <person name="Ryu S."/>
            <person name="Kim W."/>
        </authorList>
    </citation>
    <scope>NUCLEOTIDE SEQUENCE [LARGE SCALE GENOMIC DNA]</scope>
    <source>
        <tissue evidence="2">Muscle</tissue>
    </source>
</reference>
<feature type="compositionally biased region" description="Basic and acidic residues" evidence="1">
    <location>
        <begin position="70"/>
        <end position="83"/>
    </location>
</feature>
<evidence type="ECO:0000256" key="1">
    <source>
        <dbReference type="SAM" id="MobiDB-lite"/>
    </source>
</evidence>
<dbReference type="EMBL" id="VSRR010023113">
    <property type="protein sequence ID" value="MPC65245.1"/>
    <property type="molecule type" value="Genomic_DNA"/>
</dbReference>
<name>A0A5B7H6K6_PORTR</name>
<gene>
    <name evidence="2" type="ORF">E2C01_059378</name>
</gene>
<keyword evidence="3" id="KW-1185">Reference proteome</keyword>
<feature type="compositionally biased region" description="Basic and acidic residues" evidence="1">
    <location>
        <begin position="119"/>
        <end position="135"/>
    </location>
</feature>
<sequence>MVRPHCECFFPFPTLSTALASNQTEADGGGLHRNTRPQILLWHQSIPRQGSVGGRGAIARVSWRRRDSRHHQEDRQEAGEALRSKLRARGGRGGAEHDATVVNGIPMKGLSRAGGSSLEEERRAPPEHKSFSRPT</sequence>
<protein>
    <submittedName>
        <fullName evidence="2">Uncharacterized protein</fullName>
    </submittedName>
</protein>
<dbReference type="AlphaFoldDB" id="A0A5B7H6K6"/>
<proteinExistence type="predicted"/>
<dbReference type="Proteomes" id="UP000324222">
    <property type="component" value="Unassembled WGS sequence"/>
</dbReference>
<evidence type="ECO:0000313" key="2">
    <source>
        <dbReference type="EMBL" id="MPC65245.1"/>
    </source>
</evidence>
<accession>A0A5B7H6K6</accession>